<gene>
    <name evidence="13" type="ORF">FSCOSCO3_A029675</name>
</gene>
<evidence type="ECO:0000256" key="7">
    <source>
        <dbReference type="ARBA" id="ARBA00022889"/>
    </source>
</evidence>
<dbReference type="PANTHER" id="PTHR24026:SF136">
    <property type="entry name" value="PROTOCADHERIN-23"/>
    <property type="match status" value="1"/>
</dbReference>
<proteinExistence type="predicted"/>
<evidence type="ECO:0000256" key="8">
    <source>
        <dbReference type="ARBA" id="ARBA00022989"/>
    </source>
</evidence>
<evidence type="ECO:0000259" key="12">
    <source>
        <dbReference type="PROSITE" id="PS50268"/>
    </source>
</evidence>
<dbReference type="FunFam" id="2.60.40.60:FF:000033">
    <property type="entry name" value="FAT atypical cadherin 1"/>
    <property type="match status" value="1"/>
</dbReference>
<dbReference type="GO" id="GO:0005886">
    <property type="term" value="C:plasma membrane"/>
    <property type="evidence" value="ECO:0007669"/>
    <property type="project" value="UniProtKB-SubCell"/>
</dbReference>
<feature type="domain" description="Cadherin" evidence="12">
    <location>
        <begin position="256"/>
        <end position="379"/>
    </location>
</feature>
<feature type="non-terminal residue" evidence="13">
    <location>
        <position position="1"/>
    </location>
</feature>
<keyword evidence="10" id="KW-0325">Glycoprotein</keyword>
<name>A0AAV1QNI6_SCOSC</name>
<keyword evidence="6 11" id="KW-0106">Calcium</keyword>
<organism evidence="13 14">
    <name type="scientific">Scomber scombrus</name>
    <name type="common">Atlantic mackerel</name>
    <name type="synonym">Scomber vernalis</name>
    <dbReference type="NCBI Taxonomy" id="13677"/>
    <lineage>
        <taxon>Eukaryota</taxon>
        <taxon>Metazoa</taxon>
        <taxon>Chordata</taxon>
        <taxon>Craniata</taxon>
        <taxon>Vertebrata</taxon>
        <taxon>Euteleostomi</taxon>
        <taxon>Actinopterygii</taxon>
        <taxon>Neopterygii</taxon>
        <taxon>Teleostei</taxon>
        <taxon>Neoteleostei</taxon>
        <taxon>Acanthomorphata</taxon>
        <taxon>Pelagiaria</taxon>
        <taxon>Scombriformes</taxon>
        <taxon>Scombridae</taxon>
        <taxon>Scomber</taxon>
    </lineage>
</organism>
<evidence type="ECO:0000256" key="5">
    <source>
        <dbReference type="ARBA" id="ARBA00022737"/>
    </source>
</evidence>
<dbReference type="SMART" id="SM00112">
    <property type="entry name" value="CA"/>
    <property type="match status" value="4"/>
</dbReference>
<dbReference type="PANTHER" id="PTHR24026">
    <property type="entry name" value="FAT ATYPICAL CADHERIN-RELATED"/>
    <property type="match status" value="1"/>
</dbReference>
<evidence type="ECO:0000256" key="11">
    <source>
        <dbReference type="PROSITE-ProRule" id="PRU00043"/>
    </source>
</evidence>
<feature type="domain" description="Cadherin" evidence="12">
    <location>
        <begin position="113"/>
        <end position="213"/>
    </location>
</feature>
<dbReference type="GO" id="GO:0007156">
    <property type="term" value="P:homophilic cell adhesion via plasma membrane adhesion molecules"/>
    <property type="evidence" value="ECO:0007669"/>
    <property type="project" value="InterPro"/>
</dbReference>
<comment type="subcellular location">
    <subcellularLocation>
        <location evidence="1">Cell membrane</location>
        <topology evidence="1">Single-pass membrane protein</topology>
    </subcellularLocation>
</comment>
<dbReference type="Proteomes" id="UP001314229">
    <property type="component" value="Unassembled WGS sequence"/>
</dbReference>
<dbReference type="EMBL" id="CAWUFR010001689">
    <property type="protein sequence ID" value="CAK6984226.1"/>
    <property type="molecule type" value="Genomic_DNA"/>
</dbReference>
<evidence type="ECO:0000256" key="6">
    <source>
        <dbReference type="ARBA" id="ARBA00022837"/>
    </source>
</evidence>
<dbReference type="Gene3D" id="2.60.40.60">
    <property type="entry name" value="Cadherins"/>
    <property type="match status" value="5"/>
</dbReference>
<dbReference type="FunFam" id="2.60.40.60:FF:000116">
    <property type="entry name" value="Dachsous cadherin-related 2"/>
    <property type="match status" value="1"/>
</dbReference>
<dbReference type="GO" id="GO:0005509">
    <property type="term" value="F:calcium ion binding"/>
    <property type="evidence" value="ECO:0007669"/>
    <property type="project" value="UniProtKB-UniRule"/>
</dbReference>
<evidence type="ECO:0000256" key="1">
    <source>
        <dbReference type="ARBA" id="ARBA00004162"/>
    </source>
</evidence>
<feature type="non-terminal residue" evidence="13">
    <location>
        <position position="571"/>
    </location>
</feature>
<protein>
    <submittedName>
        <fullName evidence="13">Protocadherin Fat 4-like</fullName>
    </submittedName>
</protein>
<evidence type="ECO:0000256" key="4">
    <source>
        <dbReference type="ARBA" id="ARBA00022729"/>
    </source>
</evidence>
<reference evidence="13 14" key="1">
    <citation type="submission" date="2024-01" db="EMBL/GenBank/DDBJ databases">
        <authorList>
            <person name="Alioto T."/>
            <person name="Alioto T."/>
            <person name="Gomez Garrido J."/>
        </authorList>
    </citation>
    <scope>NUCLEOTIDE SEQUENCE [LARGE SCALE GENOMIC DNA]</scope>
</reference>
<keyword evidence="7" id="KW-0130">Cell adhesion</keyword>
<keyword evidence="4" id="KW-0732">Signal</keyword>
<dbReference type="InterPro" id="IPR002126">
    <property type="entry name" value="Cadherin-like_dom"/>
</dbReference>
<keyword evidence="14" id="KW-1185">Reference proteome</keyword>
<dbReference type="GO" id="GO:0009653">
    <property type="term" value="P:anatomical structure morphogenesis"/>
    <property type="evidence" value="ECO:0007669"/>
    <property type="project" value="UniProtKB-ARBA"/>
</dbReference>
<keyword evidence="9" id="KW-0472">Membrane</keyword>
<evidence type="ECO:0000256" key="3">
    <source>
        <dbReference type="ARBA" id="ARBA00022692"/>
    </source>
</evidence>
<keyword evidence="3" id="KW-0812">Transmembrane</keyword>
<feature type="domain" description="Cadherin" evidence="12">
    <location>
        <begin position="55"/>
        <end position="112"/>
    </location>
</feature>
<dbReference type="PRINTS" id="PR00205">
    <property type="entry name" value="CADHERIN"/>
</dbReference>
<dbReference type="PROSITE" id="PS00232">
    <property type="entry name" value="CADHERIN_1"/>
    <property type="match status" value="3"/>
</dbReference>
<dbReference type="CDD" id="cd11304">
    <property type="entry name" value="Cadherin_repeat"/>
    <property type="match status" value="4"/>
</dbReference>
<keyword evidence="8" id="KW-1133">Transmembrane helix</keyword>
<sequence length="571" mass="62043">TSVINCDEGGHKEFGPVAEEFSGDVELVTGITAGSNVELVPFFFPAHLEFLELIFTAGETTATVRTKKPLDAEMLIATDTILYYSIMCDGEIKYNNTRKLKLADINDNSPIFEQPSYSKTVSEAEPVNTEVLRVKAEDADSTSANSGVLYSIVPTSEDFMITNNGGLILKRPLNYNVVQSYSFTVTAQDRSGFSDTATVQINVEDIDNLNPYFLHNLYQAFIPENHAAQTENLLKTADAVVSVTVEDVNDNAPEFEQPPYVKTLLENSPVGTVVLNVTVTDLDQGGFLGTLQIVTESSPFSISSDGTVTVKDSTALDRETTETITFQDGMLQAFGTLDREHIETYDLVIKASDKGSPQRENVTTIRLIVTDVNDNRPEFSSSSYVSSILLKDAEKGKVVLTLSATDKDAGNNSLITYSFYAGISPYLALNSETGEVSLTSDLANVTEDTTLHLTAMAKDNGQPPLHSTACVVVELRVTSLVDNVTFESSSYNFSLPENASSGVTVGKVWASAGSNLYSVAYSLKTHTDVFSINTNGAILTKTELDKETQEWYILDVEAVDTRDPPTSATTM</sequence>
<feature type="domain" description="Cadherin" evidence="12">
    <location>
        <begin position="381"/>
        <end position="475"/>
    </location>
</feature>
<dbReference type="Pfam" id="PF00028">
    <property type="entry name" value="Cadherin"/>
    <property type="match status" value="3"/>
</dbReference>
<accession>A0AAV1QNI6</accession>
<dbReference type="InterPro" id="IPR020894">
    <property type="entry name" value="Cadherin_CS"/>
</dbReference>
<comment type="caution">
    <text evidence="13">The sequence shown here is derived from an EMBL/GenBank/DDBJ whole genome shotgun (WGS) entry which is preliminary data.</text>
</comment>
<keyword evidence="2" id="KW-1003">Cell membrane</keyword>
<evidence type="ECO:0000256" key="9">
    <source>
        <dbReference type="ARBA" id="ARBA00023136"/>
    </source>
</evidence>
<dbReference type="SUPFAM" id="SSF49313">
    <property type="entry name" value="Cadherin-like"/>
    <property type="match status" value="4"/>
</dbReference>
<keyword evidence="5" id="KW-0677">Repeat</keyword>
<feature type="domain" description="Cadherin" evidence="12">
    <location>
        <begin position="236"/>
        <end position="255"/>
    </location>
</feature>
<evidence type="ECO:0000256" key="10">
    <source>
        <dbReference type="ARBA" id="ARBA00023180"/>
    </source>
</evidence>
<dbReference type="PROSITE" id="PS50268">
    <property type="entry name" value="CADHERIN_2"/>
    <property type="match status" value="6"/>
</dbReference>
<feature type="domain" description="Cadherin" evidence="12">
    <location>
        <begin position="487"/>
        <end position="570"/>
    </location>
</feature>
<dbReference type="AlphaFoldDB" id="A0AAV1QNI6"/>
<evidence type="ECO:0000313" key="14">
    <source>
        <dbReference type="Proteomes" id="UP001314229"/>
    </source>
</evidence>
<evidence type="ECO:0000256" key="2">
    <source>
        <dbReference type="ARBA" id="ARBA00022475"/>
    </source>
</evidence>
<dbReference type="InterPro" id="IPR015919">
    <property type="entry name" value="Cadherin-like_sf"/>
</dbReference>
<evidence type="ECO:0000313" key="13">
    <source>
        <dbReference type="EMBL" id="CAK6984226.1"/>
    </source>
</evidence>